<dbReference type="AlphaFoldDB" id="A0A2A2JCS5"/>
<keyword evidence="2" id="KW-1185">Reference proteome</keyword>
<sequence length="303" mass="34762">MNGSSNLLFELPEFVQKADKKLARLFKGVWTDETATMDEKLDSLDALAENMFSISLRTEFRKWRFQLVRDRMPDFASNESVQIQKIVDFLFNANIRLEGFGSALWQLRDSFTDKKSLFDWLQKEQLCTKFPPFLDTDLNRCVAIHCQQISPRNIFRLSSWTQPLALFDITVRIEDSPMGRIFFKMLIGDNQYGENGKAFTLEGAVFEGNSKNNLTRIDSFPSANVLFEYCNPLSNDYTRSVNAGEILMGITKQNGIFFIITPGDGEKDHPEYHRVGQIKPIPGKMSEKTNGSYNMFQILKVAI</sequence>
<gene>
    <name evidence="1" type="ORF">WR25_01843</name>
</gene>
<dbReference type="EMBL" id="LIAE01010514">
    <property type="protein sequence ID" value="PAV59578.1"/>
    <property type="molecule type" value="Genomic_DNA"/>
</dbReference>
<reference evidence="1 2" key="1">
    <citation type="journal article" date="2017" name="Curr. Biol.">
        <title>Genome architecture and evolution of a unichromosomal asexual nematode.</title>
        <authorList>
            <person name="Fradin H."/>
            <person name="Zegar C."/>
            <person name="Gutwein M."/>
            <person name="Lucas J."/>
            <person name="Kovtun M."/>
            <person name="Corcoran D."/>
            <person name="Baugh L.R."/>
            <person name="Kiontke K."/>
            <person name="Gunsalus K."/>
            <person name="Fitch D.H."/>
            <person name="Piano F."/>
        </authorList>
    </citation>
    <scope>NUCLEOTIDE SEQUENCE [LARGE SCALE GENOMIC DNA]</scope>
    <source>
        <strain evidence="1">PF1309</strain>
    </source>
</reference>
<organism evidence="1 2">
    <name type="scientific">Diploscapter pachys</name>
    <dbReference type="NCBI Taxonomy" id="2018661"/>
    <lineage>
        <taxon>Eukaryota</taxon>
        <taxon>Metazoa</taxon>
        <taxon>Ecdysozoa</taxon>
        <taxon>Nematoda</taxon>
        <taxon>Chromadorea</taxon>
        <taxon>Rhabditida</taxon>
        <taxon>Rhabditina</taxon>
        <taxon>Rhabditomorpha</taxon>
        <taxon>Rhabditoidea</taxon>
        <taxon>Rhabditidae</taxon>
        <taxon>Diploscapter</taxon>
    </lineage>
</organism>
<proteinExistence type="predicted"/>
<evidence type="ECO:0000313" key="1">
    <source>
        <dbReference type="EMBL" id="PAV59578.1"/>
    </source>
</evidence>
<protein>
    <recommendedName>
        <fullName evidence="3">PPIase cyclophilin-type domain-containing protein</fullName>
    </recommendedName>
</protein>
<accession>A0A2A2JCS5</accession>
<evidence type="ECO:0008006" key="3">
    <source>
        <dbReference type="Google" id="ProtNLM"/>
    </source>
</evidence>
<name>A0A2A2JCS5_9BILA</name>
<comment type="caution">
    <text evidence="1">The sequence shown here is derived from an EMBL/GenBank/DDBJ whole genome shotgun (WGS) entry which is preliminary data.</text>
</comment>
<dbReference type="Proteomes" id="UP000218231">
    <property type="component" value="Unassembled WGS sequence"/>
</dbReference>
<evidence type="ECO:0000313" key="2">
    <source>
        <dbReference type="Proteomes" id="UP000218231"/>
    </source>
</evidence>